<reference evidence="5 6" key="1">
    <citation type="journal article" date="2017" name="Genome Announc.">
        <title>Draft Genome Sequences of Four Alkaliphilic Bacteria Belonging to the Anaerobacillus Genus.</title>
        <authorList>
            <person name="Bassil N.M."/>
            <person name="Lloyd J.R."/>
        </authorList>
    </citation>
    <scope>NUCLEOTIDE SEQUENCE [LARGE SCALE GENOMIC DNA]</scope>
    <source>
        <strain evidence="5 6">NB2006</strain>
    </source>
</reference>
<feature type="domain" description="Carboxyltransferase" evidence="4">
    <location>
        <begin position="24"/>
        <end position="309"/>
    </location>
</feature>
<dbReference type="Pfam" id="PF02626">
    <property type="entry name" value="CT_A_B"/>
    <property type="match status" value="1"/>
</dbReference>
<evidence type="ECO:0000256" key="3">
    <source>
        <dbReference type="ARBA" id="ARBA00022840"/>
    </source>
</evidence>
<dbReference type="RefSeq" id="WP_182080751.1">
    <property type="nucleotide sequence ID" value="NZ_CP063356.2"/>
</dbReference>
<name>A0A7S7L7A2_9BACI</name>
<dbReference type="PANTHER" id="PTHR43309">
    <property type="entry name" value="5-OXOPROLINASE SUBUNIT C"/>
    <property type="match status" value="1"/>
</dbReference>
<evidence type="ECO:0000313" key="6">
    <source>
        <dbReference type="Proteomes" id="UP000180175"/>
    </source>
</evidence>
<keyword evidence="1" id="KW-0547">Nucleotide-binding</keyword>
<keyword evidence="6" id="KW-1185">Reference proteome</keyword>
<proteinExistence type="predicted"/>
<dbReference type="AlphaFoldDB" id="A0A7S7L7A2"/>
<dbReference type="GO" id="GO:0016787">
    <property type="term" value="F:hydrolase activity"/>
    <property type="evidence" value="ECO:0007669"/>
    <property type="project" value="UniProtKB-KW"/>
</dbReference>
<dbReference type="NCBIfam" id="TIGR00724">
    <property type="entry name" value="urea_amlyse_rel"/>
    <property type="match status" value="1"/>
</dbReference>
<keyword evidence="2" id="KW-0378">Hydrolase</keyword>
<dbReference type="KEGG" id="aia:AWH56_024115"/>
<protein>
    <submittedName>
        <fullName evidence="5">Biotin-dependent carboxyltransferase family protein</fullName>
    </submittedName>
</protein>
<dbReference type="GO" id="GO:0016740">
    <property type="term" value="F:transferase activity"/>
    <property type="evidence" value="ECO:0007669"/>
    <property type="project" value="UniProtKB-KW"/>
</dbReference>
<evidence type="ECO:0000256" key="1">
    <source>
        <dbReference type="ARBA" id="ARBA00022741"/>
    </source>
</evidence>
<reference evidence="5 6" key="2">
    <citation type="journal article" date="2019" name="Int. J. Syst. Evol. Microbiol.">
        <title>Anaerobacillus isosaccharinicus sp. nov., an alkaliphilic bacterium which degrades isosaccharinic acid.</title>
        <authorList>
            <person name="Bassil N.M."/>
            <person name="Lloyd J.R."/>
        </authorList>
    </citation>
    <scope>NUCLEOTIDE SEQUENCE [LARGE SCALE GENOMIC DNA]</scope>
    <source>
        <strain evidence="5 6">NB2006</strain>
    </source>
</reference>
<dbReference type="Gene3D" id="2.40.100.10">
    <property type="entry name" value="Cyclophilin-like"/>
    <property type="match status" value="1"/>
</dbReference>
<dbReference type="SMART" id="SM00797">
    <property type="entry name" value="AHS2"/>
    <property type="match status" value="1"/>
</dbReference>
<evidence type="ECO:0000256" key="2">
    <source>
        <dbReference type="ARBA" id="ARBA00022801"/>
    </source>
</evidence>
<evidence type="ECO:0000259" key="4">
    <source>
        <dbReference type="SMART" id="SM00797"/>
    </source>
</evidence>
<dbReference type="PANTHER" id="PTHR43309:SF5">
    <property type="entry name" value="5-OXOPROLINASE SUBUNIT C"/>
    <property type="match status" value="1"/>
</dbReference>
<dbReference type="GO" id="GO:0005524">
    <property type="term" value="F:ATP binding"/>
    <property type="evidence" value="ECO:0007669"/>
    <property type="project" value="UniProtKB-KW"/>
</dbReference>
<organism evidence="5 6">
    <name type="scientific">Anaerobacillus isosaccharinicus</name>
    <dbReference type="NCBI Taxonomy" id="1532552"/>
    <lineage>
        <taxon>Bacteria</taxon>
        <taxon>Bacillati</taxon>
        <taxon>Bacillota</taxon>
        <taxon>Bacilli</taxon>
        <taxon>Bacillales</taxon>
        <taxon>Bacillaceae</taxon>
        <taxon>Anaerobacillus</taxon>
    </lineage>
</organism>
<keyword evidence="3" id="KW-0067">ATP-binding</keyword>
<evidence type="ECO:0000313" key="5">
    <source>
        <dbReference type="EMBL" id="QOY35712.1"/>
    </source>
</evidence>
<dbReference type="SUPFAM" id="SSF50891">
    <property type="entry name" value="Cyclophilin-like"/>
    <property type="match status" value="1"/>
</dbReference>
<dbReference type="InterPro" id="IPR052708">
    <property type="entry name" value="PxpC"/>
</dbReference>
<dbReference type="EMBL" id="CP063356">
    <property type="protein sequence ID" value="QOY35712.1"/>
    <property type="molecule type" value="Genomic_DNA"/>
</dbReference>
<accession>A0A7S7L7A2</accession>
<gene>
    <name evidence="5" type="ORF">AWH56_024115</name>
</gene>
<dbReference type="InterPro" id="IPR029000">
    <property type="entry name" value="Cyclophilin-like_dom_sf"/>
</dbReference>
<dbReference type="Proteomes" id="UP000180175">
    <property type="component" value="Chromosome"/>
</dbReference>
<dbReference type="InterPro" id="IPR003778">
    <property type="entry name" value="CT_A_B"/>
</dbReference>
<sequence length="322" mass="36120">MSVQVKHGGLLTTIQDLGRYSYQKYGVVVGGAMDEASHKLANLLVGNEWDAATLEMTLIGPELLFLQDSIFAICGAPFQATVEGDLVPIERPVYVRKGTTLKVGSSKNGCRAYMAFRGGIEAPLILGSRSTYERGGFGGLHGGRLKKDDIIPLKDYNVRDNFEIQKDNFSTTRWFVPSYTKKAVIRVIEGRQYSLFRPESIWHFFTKKYKISLDSDRMGYRLTGEKLTFIKHVELVSEGTAFGTIQVPPDGQPIVLMADRQTTGGYPKLANVISIDLPLLAQQKPGDEIQFQKISLDVAQKLYQEKERSFRKLAFILKELNR</sequence>